<evidence type="ECO:0000313" key="2">
    <source>
        <dbReference type="Proteomes" id="UP001190700"/>
    </source>
</evidence>
<organism evidence="1 2">
    <name type="scientific">Cymbomonas tetramitiformis</name>
    <dbReference type="NCBI Taxonomy" id="36881"/>
    <lineage>
        <taxon>Eukaryota</taxon>
        <taxon>Viridiplantae</taxon>
        <taxon>Chlorophyta</taxon>
        <taxon>Pyramimonadophyceae</taxon>
        <taxon>Pyramimonadales</taxon>
        <taxon>Pyramimonadaceae</taxon>
        <taxon>Cymbomonas</taxon>
    </lineage>
</organism>
<proteinExistence type="predicted"/>
<name>A0AAE0EV28_9CHLO</name>
<dbReference type="EMBL" id="LGRX02033765">
    <property type="protein sequence ID" value="KAK3239995.1"/>
    <property type="molecule type" value="Genomic_DNA"/>
</dbReference>
<accession>A0AAE0EV28</accession>
<protein>
    <submittedName>
        <fullName evidence="1">Uncharacterized protein</fullName>
    </submittedName>
</protein>
<keyword evidence="2" id="KW-1185">Reference proteome</keyword>
<reference evidence="1 2" key="1">
    <citation type="journal article" date="2015" name="Genome Biol. Evol.">
        <title>Comparative Genomics of a Bacterivorous Green Alga Reveals Evolutionary Causalities and Consequences of Phago-Mixotrophic Mode of Nutrition.</title>
        <authorList>
            <person name="Burns J.A."/>
            <person name="Paasch A."/>
            <person name="Narechania A."/>
            <person name="Kim E."/>
        </authorList>
    </citation>
    <scope>NUCLEOTIDE SEQUENCE [LARGE SCALE GENOMIC DNA]</scope>
    <source>
        <strain evidence="1 2">PLY_AMNH</strain>
    </source>
</reference>
<comment type="caution">
    <text evidence="1">The sequence shown here is derived from an EMBL/GenBank/DDBJ whole genome shotgun (WGS) entry which is preliminary data.</text>
</comment>
<sequence length="225" mass="23547">MRSLSGDNEDFWRLLAVAPQLLLAPQPRARKKSIPAELVRETVARMRADEWEALYQAASLSAPVWPARASPEEGAASLAAQVGVRMQGGAEVCVHAVQALLGAIPSWEFHWVQSAEGTHSAGGPIGSVLYGGSAAPAVPLLAEIRLELNVRKSAVFSPVGAFGAFQGVVDANGDPIPGAELLLEGIKVLGIPVGSDAWVASQCVEMASTAGVILPKLERLNDSQV</sequence>
<gene>
    <name evidence="1" type="ORF">CYMTET_50120</name>
</gene>
<evidence type="ECO:0000313" key="1">
    <source>
        <dbReference type="EMBL" id="KAK3239995.1"/>
    </source>
</evidence>
<dbReference type="Proteomes" id="UP001190700">
    <property type="component" value="Unassembled WGS sequence"/>
</dbReference>
<dbReference type="AlphaFoldDB" id="A0AAE0EV28"/>